<feature type="compositionally biased region" description="Basic and acidic residues" evidence="1">
    <location>
        <begin position="7"/>
        <end position="21"/>
    </location>
</feature>
<protein>
    <submittedName>
        <fullName evidence="2">Uncharacterized protein</fullName>
    </submittedName>
</protein>
<feature type="compositionally biased region" description="Polar residues" evidence="1">
    <location>
        <begin position="237"/>
        <end position="266"/>
    </location>
</feature>
<reference evidence="2" key="1">
    <citation type="journal article" date="2023" name="DNA Res.">
        <title>Chromosome-level genome assembly of Phrynocephalus forsythii using third-generation DNA sequencing and Hi-C analysis.</title>
        <authorList>
            <person name="Qi Y."/>
            <person name="Zhao W."/>
            <person name="Zhao Y."/>
            <person name="Niu C."/>
            <person name="Cao S."/>
            <person name="Zhang Y."/>
        </authorList>
    </citation>
    <scope>NUCLEOTIDE SEQUENCE</scope>
    <source>
        <tissue evidence="2">Muscle</tissue>
    </source>
</reference>
<evidence type="ECO:0000313" key="2">
    <source>
        <dbReference type="EMBL" id="KAJ7327154.1"/>
    </source>
</evidence>
<organism evidence="2 3">
    <name type="scientific">Phrynocephalus forsythii</name>
    <dbReference type="NCBI Taxonomy" id="171643"/>
    <lineage>
        <taxon>Eukaryota</taxon>
        <taxon>Metazoa</taxon>
        <taxon>Chordata</taxon>
        <taxon>Craniata</taxon>
        <taxon>Vertebrata</taxon>
        <taxon>Euteleostomi</taxon>
        <taxon>Lepidosauria</taxon>
        <taxon>Squamata</taxon>
        <taxon>Bifurcata</taxon>
        <taxon>Unidentata</taxon>
        <taxon>Episquamata</taxon>
        <taxon>Toxicofera</taxon>
        <taxon>Iguania</taxon>
        <taxon>Acrodonta</taxon>
        <taxon>Agamidae</taxon>
        <taxon>Agaminae</taxon>
        <taxon>Phrynocephalus</taxon>
    </lineage>
</organism>
<feature type="compositionally biased region" description="Basic and acidic residues" evidence="1">
    <location>
        <begin position="157"/>
        <end position="188"/>
    </location>
</feature>
<name>A0A9Q0XWG2_9SAUR</name>
<proteinExistence type="predicted"/>
<feature type="compositionally biased region" description="Basic residues" evidence="1">
    <location>
        <begin position="284"/>
        <end position="294"/>
    </location>
</feature>
<sequence length="387" mass="42797">MSSSKTEASDISKTHKKDKGETYVGGKLISQVEDPIFTKPGKRKQTEATRTSKIHTKEKGEMDSIGKFVTQAKDPVFTKPNKTNLSGITISGKFNDYVGGVTESYSKADSVSHKKISSSRLSTSSTIMQGRKDASGDGITRRKSNSAQEDAGLIKAHQKEVGRHEKTSTKPRENLSGDPVTHGKEKNRFGITFQEVSEDTIKGRISYEQATGALTDLKRSDNIESSDQKAEQERQDSVQLSGALSLSPGPHNNVQHLFNLPNNRNVKGQEHSLPSATVVEKVIKQSRGRAKVHTRTYGDKIAKRHQKYSGVLRRKSSPHAKKHPSHKKAHGSDSSPSSESKEDRWNNSRQSYEDYQNDHVDSHPSAESTEDLSPESNQSDNQSNMED</sequence>
<feature type="region of interest" description="Disordered" evidence="1">
    <location>
        <begin position="108"/>
        <end position="191"/>
    </location>
</feature>
<feature type="region of interest" description="Disordered" evidence="1">
    <location>
        <begin position="1"/>
        <end position="25"/>
    </location>
</feature>
<evidence type="ECO:0000313" key="3">
    <source>
        <dbReference type="Proteomes" id="UP001142489"/>
    </source>
</evidence>
<evidence type="ECO:0000256" key="1">
    <source>
        <dbReference type="SAM" id="MobiDB-lite"/>
    </source>
</evidence>
<dbReference type="AlphaFoldDB" id="A0A9Q0XWG2"/>
<dbReference type="Proteomes" id="UP001142489">
    <property type="component" value="Unassembled WGS sequence"/>
</dbReference>
<feature type="compositionally biased region" description="Basic and acidic residues" evidence="1">
    <location>
        <begin position="216"/>
        <end position="236"/>
    </location>
</feature>
<gene>
    <name evidence="2" type="ORF">JRQ81_016913</name>
</gene>
<feature type="compositionally biased region" description="Low complexity" evidence="1">
    <location>
        <begin position="118"/>
        <end position="127"/>
    </location>
</feature>
<feature type="region of interest" description="Disordered" evidence="1">
    <location>
        <begin position="210"/>
        <end position="387"/>
    </location>
</feature>
<feature type="compositionally biased region" description="Basic residues" evidence="1">
    <location>
        <begin position="302"/>
        <end position="329"/>
    </location>
</feature>
<dbReference type="EMBL" id="JAPFRF010000007">
    <property type="protein sequence ID" value="KAJ7327154.1"/>
    <property type="molecule type" value="Genomic_DNA"/>
</dbReference>
<dbReference type="OrthoDB" id="9041543at2759"/>
<accession>A0A9Q0XWG2</accession>
<keyword evidence="3" id="KW-1185">Reference proteome</keyword>
<comment type="caution">
    <text evidence="2">The sequence shown here is derived from an EMBL/GenBank/DDBJ whole genome shotgun (WGS) entry which is preliminary data.</text>
</comment>
<feature type="compositionally biased region" description="Polar residues" evidence="1">
    <location>
        <begin position="374"/>
        <end position="387"/>
    </location>
</feature>